<proteinExistence type="predicted"/>
<dbReference type="RefSeq" id="WP_286658998.1">
    <property type="nucleotide sequence ID" value="NZ_JASZYV010000001.1"/>
</dbReference>
<dbReference type="PANTHER" id="PTHR12110">
    <property type="entry name" value="HYDROXYPYRUVATE ISOMERASE"/>
    <property type="match status" value="1"/>
</dbReference>
<organism evidence="2 3">
    <name type="scientific">Variovorax dokdonensis</name>
    <dbReference type="NCBI Taxonomy" id="344883"/>
    <lineage>
        <taxon>Bacteria</taxon>
        <taxon>Pseudomonadati</taxon>
        <taxon>Pseudomonadota</taxon>
        <taxon>Betaproteobacteria</taxon>
        <taxon>Burkholderiales</taxon>
        <taxon>Comamonadaceae</taxon>
        <taxon>Variovorax</taxon>
    </lineage>
</organism>
<sequence>MKLRLSLCNEVLAPEPFARQCELACAMGYDALEVAPFTLANDPQTLDATHARRLTETAKAHGLAISSLHWLLVKPEGLSLVTADGDVRERTLDLLRRLIDFAHECGATALVHGSPKQRSPQGSQTPADALARLEDALAELAPHADAAGVTYCLEPLSPVETSVVNTVAQAAAVVDRIGSPALRTMFDLSAASQAETEPVHEVLARFLASGHVAHVQLNDRNRRGPGQGQTDLRPVLKVLRDHDYAGWTAIEPFEYAPDGPGCAAFSAGYVRGMWTALS</sequence>
<dbReference type="SUPFAM" id="SSF51658">
    <property type="entry name" value="Xylose isomerase-like"/>
    <property type="match status" value="1"/>
</dbReference>
<protein>
    <submittedName>
        <fullName evidence="2">Sugar phosphate isomerase/epimerase family protein</fullName>
    </submittedName>
</protein>
<evidence type="ECO:0000313" key="3">
    <source>
        <dbReference type="Proteomes" id="UP001174908"/>
    </source>
</evidence>
<keyword evidence="2" id="KW-0413">Isomerase</keyword>
<dbReference type="GO" id="GO:0016853">
    <property type="term" value="F:isomerase activity"/>
    <property type="evidence" value="ECO:0007669"/>
    <property type="project" value="UniProtKB-KW"/>
</dbReference>
<comment type="caution">
    <text evidence="2">The sequence shown here is derived from an EMBL/GenBank/DDBJ whole genome shotgun (WGS) entry which is preliminary data.</text>
</comment>
<dbReference type="EMBL" id="JASZYV010000001">
    <property type="protein sequence ID" value="MDM0043926.1"/>
    <property type="molecule type" value="Genomic_DNA"/>
</dbReference>
<reference evidence="2" key="1">
    <citation type="submission" date="2023-06" db="EMBL/GenBank/DDBJ databases">
        <authorList>
            <person name="Jiang Y."/>
            <person name="Liu Q."/>
        </authorList>
    </citation>
    <scope>NUCLEOTIDE SEQUENCE</scope>
    <source>
        <strain evidence="2">CGMCC 1.12089</strain>
    </source>
</reference>
<accession>A0ABT7N7M9</accession>
<feature type="domain" description="Xylose isomerase-like TIM barrel" evidence="1">
    <location>
        <begin position="22"/>
        <end position="256"/>
    </location>
</feature>
<dbReference type="InterPro" id="IPR036237">
    <property type="entry name" value="Xyl_isomerase-like_sf"/>
</dbReference>
<dbReference type="Proteomes" id="UP001174908">
    <property type="component" value="Unassembled WGS sequence"/>
</dbReference>
<name>A0ABT7N7M9_9BURK</name>
<gene>
    <name evidence="2" type="ORF">QTH91_05490</name>
</gene>
<dbReference type="PANTHER" id="PTHR12110:SF21">
    <property type="entry name" value="XYLOSE ISOMERASE-LIKE TIM BARREL DOMAIN-CONTAINING PROTEIN"/>
    <property type="match status" value="1"/>
</dbReference>
<dbReference type="InterPro" id="IPR050312">
    <property type="entry name" value="IolE/XylAMocC-like"/>
</dbReference>
<dbReference type="InterPro" id="IPR013022">
    <property type="entry name" value="Xyl_isomerase-like_TIM-brl"/>
</dbReference>
<dbReference type="Pfam" id="PF01261">
    <property type="entry name" value="AP_endonuc_2"/>
    <property type="match status" value="1"/>
</dbReference>
<evidence type="ECO:0000313" key="2">
    <source>
        <dbReference type="EMBL" id="MDM0043926.1"/>
    </source>
</evidence>
<dbReference type="Gene3D" id="3.20.20.150">
    <property type="entry name" value="Divalent-metal-dependent TIM barrel enzymes"/>
    <property type="match status" value="1"/>
</dbReference>
<keyword evidence="3" id="KW-1185">Reference proteome</keyword>
<evidence type="ECO:0000259" key="1">
    <source>
        <dbReference type="Pfam" id="PF01261"/>
    </source>
</evidence>